<name>A0ABX2T3C8_9PROT</name>
<keyword evidence="5 12" id="KW-1133">Transmembrane helix</keyword>
<feature type="transmembrane region" description="Helical" evidence="12">
    <location>
        <begin position="104"/>
        <end position="127"/>
    </location>
</feature>
<feature type="transmembrane region" description="Helical" evidence="12">
    <location>
        <begin position="34"/>
        <end position="58"/>
    </location>
</feature>
<proteinExistence type="inferred from homology"/>
<evidence type="ECO:0000256" key="12">
    <source>
        <dbReference type="HAMAP-Rule" id="MF_00454"/>
    </source>
</evidence>
<keyword evidence="2 12" id="KW-1003">Cell membrane</keyword>
<reference evidence="13 14" key="1">
    <citation type="submission" date="2020-05" db="EMBL/GenBank/DDBJ databases">
        <title>Azospirillum oleiclasticum sp. nov, a nitrogen-fixing and heavy crude oil-emulsifying bacterium isolated from the crude oil of Yumen Oilfield.</title>
        <authorList>
            <person name="Wu D."/>
            <person name="Cai M."/>
            <person name="Zhang X."/>
        </authorList>
    </citation>
    <scope>NUCLEOTIDE SEQUENCE [LARGE SCALE GENOMIC DNA]</scope>
    <source>
        <strain evidence="13 14">ROY-1-1-2</strain>
    </source>
</reference>
<evidence type="ECO:0000256" key="10">
    <source>
        <dbReference type="ARBA" id="ARBA00035120"/>
    </source>
</evidence>
<evidence type="ECO:0000313" key="13">
    <source>
        <dbReference type="EMBL" id="NYZ18340.1"/>
    </source>
</evidence>
<evidence type="ECO:0000256" key="6">
    <source>
        <dbReference type="ARBA" id="ARBA00023053"/>
    </source>
</evidence>
<comment type="catalytic activity">
    <reaction evidence="11">
        <text>fluoride(in) = fluoride(out)</text>
        <dbReference type="Rhea" id="RHEA:76159"/>
        <dbReference type="ChEBI" id="CHEBI:17051"/>
    </reaction>
    <physiologicalReaction direction="left-to-right" evidence="11">
        <dbReference type="Rhea" id="RHEA:76160"/>
    </physiologicalReaction>
</comment>
<dbReference type="PANTHER" id="PTHR28259:SF1">
    <property type="entry name" value="FLUORIDE EXPORT PROTEIN 1-RELATED"/>
    <property type="match status" value="1"/>
</dbReference>
<dbReference type="PANTHER" id="PTHR28259">
    <property type="entry name" value="FLUORIDE EXPORT PROTEIN 1-RELATED"/>
    <property type="match status" value="1"/>
</dbReference>
<keyword evidence="6 12" id="KW-0915">Sodium</keyword>
<dbReference type="NCBIfam" id="NF010791">
    <property type="entry name" value="PRK14195.1"/>
    <property type="match status" value="1"/>
</dbReference>
<comment type="activity regulation">
    <text evidence="12">Na(+) is not transported, but it plays an essential structural role and its presence is essential for fluoride channel function.</text>
</comment>
<evidence type="ECO:0000256" key="11">
    <source>
        <dbReference type="ARBA" id="ARBA00035585"/>
    </source>
</evidence>
<comment type="subcellular location">
    <subcellularLocation>
        <location evidence="1 12">Cell membrane</location>
        <topology evidence="1 12">Multi-pass membrane protein</topology>
    </subcellularLocation>
</comment>
<dbReference type="EMBL" id="JABFDB010000001">
    <property type="protein sequence ID" value="NYZ18340.1"/>
    <property type="molecule type" value="Genomic_DNA"/>
</dbReference>
<evidence type="ECO:0000256" key="1">
    <source>
        <dbReference type="ARBA" id="ARBA00004651"/>
    </source>
</evidence>
<sequence>MTPSTILAVAVGGALGSVARYAVATAAVRLFGTGFPWGTMIVNALGCFTMGVLAELAVHVWSPPVEIRALVMVGVLGGFTTFSSFALDVGFLTGRGALGEAAAYALGTLILTVGGFFAGLSIVRALVSVPT</sequence>
<dbReference type="InterPro" id="IPR003691">
    <property type="entry name" value="FluC"/>
</dbReference>
<evidence type="ECO:0000256" key="4">
    <source>
        <dbReference type="ARBA" id="ARBA00022692"/>
    </source>
</evidence>
<keyword evidence="3" id="KW-0997">Cell inner membrane</keyword>
<dbReference type="Pfam" id="PF02537">
    <property type="entry name" value="CRCB"/>
    <property type="match status" value="1"/>
</dbReference>
<evidence type="ECO:0000256" key="9">
    <source>
        <dbReference type="ARBA" id="ARBA00023303"/>
    </source>
</evidence>
<dbReference type="NCBIfam" id="TIGR00494">
    <property type="entry name" value="crcB"/>
    <property type="match status" value="1"/>
</dbReference>
<evidence type="ECO:0000256" key="5">
    <source>
        <dbReference type="ARBA" id="ARBA00022989"/>
    </source>
</evidence>
<feature type="binding site" evidence="12">
    <location>
        <position position="77"/>
    </location>
    <ligand>
        <name>Na(+)</name>
        <dbReference type="ChEBI" id="CHEBI:29101"/>
        <note>structural</note>
    </ligand>
</feature>
<dbReference type="HAMAP" id="MF_00454">
    <property type="entry name" value="FluC"/>
    <property type="match status" value="1"/>
</dbReference>
<keyword evidence="12" id="KW-0479">Metal-binding</keyword>
<feature type="binding site" evidence="12">
    <location>
        <position position="80"/>
    </location>
    <ligand>
        <name>Na(+)</name>
        <dbReference type="ChEBI" id="CHEBI:29101"/>
        <note>structural</note>
    </ligand>
</feature>
<keyword evidence="9 12" id="KW-0407">Ion channel</keyword>
<comment type="similarity">
    <text evidence="10 12">Belongs to the fluoride channel Fluc/FEX (TC 1.A.43) family.</text>
</comment>
<evidence type="ECO:0000256" key="7">
    <source>
        <dbReference type="ARBA" id="ARBA00023065"/>
    </source>
</evidence>
<organism evidence="13 14">
    <name type="scientific">Azospirillum oleiclasticum</name>
    <dbReference type="NCBI Taxonomy" id="2735135"/>
    <lineage>
        <taxon>Bacteria</taxon>
        <taxon>Pseudomonadati</taxon>
        <taxon>Pseudomonadota</taxon>
        <taxon>Alphaproteobacteria</taxon>
        <taxon>Rhodospirillales</taxon>
        <taxon>Azospirillaceae</taxon>
        <taxon>Azospirillum</taxon>
    </lineage>
</organism>
<gene>
    <name evidence="12 13" type="primary">crcB</name>
    <name evidence="12" type="synonym">fluC</name>
    <name evidence="13" type="ORF">HND93_01345</name>
</gene>
<keyword evidence="4 12" id="KW-0812">Transmembrane</keyword>
<evidence type="ECO:0000256" key="2">
    <source>
        <dbReference type="ARBA" id="ARBA00022475"/>
    </source>
</evidence>
<comment type="function">
    <text evidence="12">Fluoride-specific ion channel. Important for reducing fluoride concentration in the cell, thus reducing its toxicity.</text>
</comment>
<feature type="transmembrane region" description="Helical" evidence="12">
    <location>
        <begin position="70"/>
        <end position="92"/>
    </location>
</feature>
<accession>A0ABX2T3C8</accession>
<keyword evidence="14" id="KW-1185">Reference proteome</keyword>
<evidence type="ECO:0000256" key="8">
    <source>
        <dbReference type="ARBA" id="ARBA00023136"/>
    </source>
</evidence>
<comment type="caution">
    <text evidence="13">The sequence shown here is derived from an EMBL/GenBank/DDBJ whole genome shotgun (WGS) entry which is preliminary data.</text>
</comment>
<dbReference type="RefSeq" id="WP_180280092.1">
    <property type="nucleotide sequence ID" value="NZ_JABFDB010000001.1"/>
</dbReference>
<evidence type="ECO:0000313" key="14">
    <source>
        <dbReference type="Proteomes" id="UP000584642"/>
    </source>
</evidence>
<evidence type="ECO:0000256" key="3">
    <source>
        <dbReference type="ARBA" id="ARBA00022519"/>
    </source>
</evidence>
<protein>
    <recommendedName>
        <fullName evidence="12">Fluoride-specific ion channel FluC</fullName>
    </recommendedName>
</protein>
<keyword evidence="8 12" id="KW-0472">Membrane</keyword>
<dbReference type="Proteomes" id="UP000584642">
    <property type="component" value="Unassembled WGS sequence"/>
</dbReference>
<keyword evidence="7 12" id="KW-0406">Ion transport</keyword>
<keyword evidence="12" id="KW-0813">Transport</keyword>